<organism evidence="1 2">
    <name type="scientific">Elysia marginata</name>
    <dbReference type="NCBI Taxonomy" id="1093978"/>
    <lineage>
        <taxon>Eukaryota</taxon>
        <taxon>Metazoa</taxon>
        <taxon>Spiralia</taxon>
        <taxon>Lophotrochozoa</taxon>
        <taxon>Mollusca</taxon>
        <taxon>Gastropoda</taxon>
        <taxon>Heterobranchia</taxon>
        <taxon>Euthyneura</taxon>
        <taxon>Panpulmonata</taxon>
        <taxon>Sacoglossa</taxon>
        <taxon>Placobranchoidea</taxon>
        <taxon>Plakobranchidae</taxon>
        <taxon>Elysia</taxon>
    </lineage>
</organism>
<dbReference type="EMBL" id="BMAT01000403">
    <property type="protein sequence ID" value="GFR65746.1"/>
    <property type="molecule type" value="Genomic_DNA"/>
</dbReference>
<dbReference type="Proteomes" id="UP000762676">
    <property type="component" value="Unassembled WGS sequence"/>
</dbReference>
<sequence>MFALLSSIENGFTDSRQDLPQRLQELFQLSEHLSTLDGVVFYKDGIVIPPSLRPENQIGPNPLKWDKTGKVIEVRQLDQHVVKVDGSGQVTLQNRKLLRQYSHIPHTKSIAMVIPMPLVLMSTLPARPPSPTHYTFTIPPRLPTSNTRFQPQIADRPWFPEYPYTTTVYYHLSPQGPQLPHHEHHPQGL</sequence>
<comment type="caution">
    <text evidence="1">The sequence shown here is derived from an EMBL/GenBank/DDBJ whole genome shotgun (WGS) entry which is preliminary data.</text>
</comment>
<reference evidence="1 2" key="1">
    <citation type="journal article" date="2021" name="Elife">
        <title>Chloroplast acquisition without the gene transfer in kleptoplastic sea slugs, Plakobranchus ocellatus.</title>
        <authorList>
            <person name="Maeda T."/>
            <person name="Takahashi S."/>
            <person name="Yoshida T."/>
            <person name="Shimamura S."/>
            <person name="Takaki Y."/>
            <person name="Nagai Y."/>
            <person name="Toyoda A."/>
            <person name="Suzuki Y."/>
            <person name="Arimoto A."/>
            <person name="Ishii H."/>
            <person name="Satoh N."/>
            <person name="Nishiyama T."/>
            <person name="Hasebe M."/>
            <person name="Maruyama T."/>
            <person name="Minagawa J."/>
            <person name="Obokata J."/>
            <person name="Shigenobu S."/>
        </authorList>
    </citation>
    <scope>NUCLEOTIDE SEQUENCE [LARGE SCALE GENOMIC DNA]</scope>
</reference>
<keyword evidence="2" id="KW-1185">Reference proteome</keyword>
<protein>
    <submittedName>
        <fullName evidence="1">Transcription factor IIIB 90 kDa subunit</fullName>
    </submittedName>
</protein>
<evidence type="ECO:0000313" key="2">
    <source>
        <dbReference type="Proteomes" id="UP000762676"/>
    </source>
</evidence>
<dbReference type="AlphaFoldDB" id="A0AAV4EYC0"/>
<evidence type="ECO:0000313" key="1">
    <source>
        <dbReference type="EMBL" id="GFR65746.1"/>
    </source>
</evidence>
<accession>A0AAV4EYC0</accession>
<name>A0AAV4EYC0_9GAST</name>
<gene>
    <name evidence="1" type="ORF">ElyMa_000210900</name>
</gene>
<proteinExistence type="predicted"/>